<comment type="caution">
    <text evidence="1">The sequence shown here is derived from an EMBL/GenBank/DDBJ whole genome shotgun (WGS) entry which is preliminary data.</text>
</comment>
<gene>
    <name evidence="1" type="ORF">EVAR_9062_1</name>
</gene>
<proteinExistence type="predicted"/>
<protein>
    <submittedName>
        <fullName evidence="1">Uncharacterized protein</fullName>
    </submittedName>
</protein>
<reference evidence="1 2" key="1">
    <citation type="journal article" date="2019" name="Commun. Biol.">
        <title>The bagworm genome reveals a unique fibroin gene that provides high tensile strength.</title>
        <authorList>
            <person name="Kono N."/>
            <person name="Nakamura H."/>
            <person name="Ohtoshi R."/>
            <person name="Tomita M."/>
            <person name="Numata K."/>
            <person name="Arakawa K."/>
        </authorList>
    </citation>
    <scope>NUCLEOTIDE SEQUENCE [LARGE SCALE GENOMIC DNA]</scope>
</reference>
<dbReference type="EMBL" id="BGZK01000094">
    <property type="protein sequence ID" value="GBP18220.1"/>
    <property type="molecule type" value="Genomic_DNA"/>
</dbReference>
<dbReference type="AlphaFoldDB" id="A0A4C1TW42"/>
<name>A0A4C1TW42_EUMVA</name>
<organism evidence="1 2">
    <name type="scientific">Eumeta variegata</name>
    <name type="common">Bagworm moth</name>
    <name type="synonym">Eumeta japonica</name>
    <dbReference type="NCBI Taxonomy" id="151549"/>
    <lineage>
        <taxon>Eukaryota</taxon>
        <taxon>Metazoa</taxon>
        <taxon>Ecdysozoa</taxon>
        <taxon>Arthropoda</taxon>
        <taxon>Hexapoda</taxon>
        <taxon>Insecta</taxon>
        <taxon>Pterygota</taxon>
        <taxon>Neoptera</taxon>
        <taxon>Endopterygota</taxon>
        <taxon>Lepidoptera</taxon>
        <taxon>Glossata</taxon>
        <taxon>Ditrysia</taxon>
        <taxon>Tineoidea</taxon>
        <taxon>Psychidae</taxon>
        <taxon>Oiketicinae</taxon>
        <taxon>Eumeta</taxon>
    </lineage>
</organism>
<sequence length="174" mass="18422">MASTNPGTPFKGSFLAHVCTDGDYAWSGAPHAPPRPLGVGALSITLCNMQPTSIWLRQNILPSSLGYVRPAGPLSGAGGRGVGDIGRGPTCPATYTAVIGTSSMSVAPRAVPSPLRTYIRGPGERRANVKKGPPDHAADRHIKLYQLRERALLSNYNFRFGTSLALSRAIDSIR</sequence>
<keyword evidence="2" id="KW-1185">Reference proteome</keyword>
<evidence type="ECO:0000313" key="1">
    <source>
        <dbReference type="EMBL" id="GBP18220.1"/>
    </source>
</evidence>
<dbReference type="Proteomes" id="UP000299102">
    <property type="component" value="Unassembled WGS sequence"/>
</dbReference>
<evidence type="ECO:0000313" key="2">
    <source>
        <dbReference type="Proteomes" id="UP000299102"/>
    </source>
</evidence>
<accession>A0A4C1TW42</accession>